<dbReference type="GO" id="GO:0009851">
    <property type="term" value="P:auxin biosynthetic process"/>
    <property type="evidence" value="ECO:0007669"/>
    <property type="project" value="UniProtKB-KW"/>
</dbReference>
<comment type="caution">
    <text evidence="8">The sequence shown here is derived from an EMBL/GenBank/DDBJ whole genome shotgun (WGS) entry which is preliminary data.</text>
</comment>
<dbReference type="Gene3D" id="3.50.50.60">
    <property type="entry name" value="FAD/NAD(P)-binding domain"/>
    <property type="match status" value="1"/>
</dbReference>
<evidence type="ECO:0000256" key="3">
    <source>
        <dbReference type="ARBA" id="ARBA00012535"/>
    </source>
</evidence>
<evidence type="ECO:0000256" key="6">
    <source>
        <dbReference type="ARBA" id="ARBA00047321"/>
    </source>
</evidence>
<evidence type="ECO:0000256" key="1">
    <source>
        <dbReference type="ARBA" id="ARBA00004814"/>
    </source>
</evidence>
<dbReference type="RefSeq" id="WP_168882608.1">
    <property type="nucleotide sequence ID" value="NZ_JABAIL010000003.1"/>
</dbReference>
<evidence type="ECO:0000313" key="9">
    <source>
        <dbReference type="Proteomes" id="UP000585050"/>
    </source>
</evidence>
<gene>
    <name evidence="8" type="ORF">HGP29_11795</name>
</gene>
<dbReference type="GO" id="GO:0050361">
    <property type="term" value="F:tryptophan 2-monooxygenase activity"/>
    <property type="evidence" value="ECO:0007669"/>
    <property type="project" value="UniProtKB-EC"/>
</dbReference>
<evidence type="ECO:0000259" key="7">
    <source>
        <dbReference type="Pfam" id="PF01593"/>
    </source>
</evidence>
<evidence type="ECO:0000256" key="5">
    <source>
        <dbReference type="ARBA" id="ARBA00023070"/>
    </source>
</evidence>
<accession>A0A7X8SKI5</accession>
<feature type="domain" description="Amine oxidase" evidence="7">
    <location>
        <begin position="38"/>
        <end position="519"/>
    </location>
</feature>
<dbReference type="GO" id="GO:0001716">
    <property type="term" value="F:L-amino-acid oxidase activity"/>
    <property type="evidence" value="ECO:0007669"/>
    <property type="project" value="TreeGrafter"/>
</dbReference>
<evidence type="ECO:0000256" key="4">
    <source>
        <dbReference type="ARBA" id="ARBA00017871"/>
    </source>
</evidence>
<name>A0A7X8SKI5_9BACT</name>
<keyword evidence="9" id="KW-1185">Reference proteome</keyword>
<keyword evidence="5" id="KW-0073">Auxin biosynthesis</keyword>
<evidence type="ECO:0000313" key="8">
    <source>
        <dbReference type="EMBL" id="NLR91896.1"/>
    </source>
</evidence>
<evidence type="ECO:0000256" key="2">
    <source>
        <dbReference type="ARBA" id="ARBA00005833"/>
    </source>
</evidence>
<reference evidence="8 9" key="1">
    <citation type="submission" date="2020-04" db="EMBL/GenBank/DDBJ databases">
        <title>Flammeovirga sp. SR4, a novel species isolated from seawater.</title>
        <authorList>
            <person name="Wang X."/>
        </authorList>
    </citation>
    <scope>NUCLEOTIDE SEQUENCE [LARGE SCALE GENOMIC DNA]</scope>
    <source>
        <strain evidence="8 9">SR4</strain>
    </source>
</reference>
<dbReference type="Gene3D" id="3.90.660.10">
    <property type="match status" value="1"/>
</dbReference>
<protein>
    <recommendedName>
        <fullName evidence="4">Tryptophan 2-monooxygenase</fullName>
        <ecNumber evidence="3">1.13.12.3</ecNumber>
    </recommendedName>
</protein>
<dbReference type="PANTHER" id="PTHR10742">
    <property type="entry name" value="FLAVIN MONOAMINE OXIDASE"/>
    <property type="match status" value="1"/>
</dbReference>
<dbReference type="PANTHER" id="PTHR10742:SF342">
    <property type="entry name" value="AMINE OXIDASE"/>
    <property type="match status" value="1"/>
</dbReference>
<comment type="catalytic activity">
    <reaction evidence="6">
        <text>L-tryptophan + O2 = indole-3-acetamide + CO2 + H2O</text>
        <dbReference type="Rhea" id="RHEA:16165"/>
        <dbReference type="ChEBI" id="CHEBI:15377"/>
        <dbReference type="ChEBI" id="CHEBI:15379"/>
        <dbReference type="ChEBI" id="CHEBI:16031"/>
        <dbReference type="ChEBI" id="CHEBI:16526"/>
        <dbReference type="ChEBI" id="CHEBI:57912"/>
        <dbReference type="EC" id="1.13.12.3"/>
    </reaction>
</comment>
<dbReference type="AlphaFoldDB" id="A0A7X8SKI5"/>
<sequence>MESNITYPHVPIQEQIDNIIAASAKSGKKKVTIIGAGVAGLASAYELLNLGHEVEVLEASDRIGGRIYTYRFDEENPDENYGELGAMRVPQSHDYTHYYLDKMGCELRRFVTIFENDNAYAYCRQKKSRIKNIHDDLLPRYDLTTYQKLESNQPPAKLFGAALNHLISLLTDQEVEDLFNGKITTDRLREYDNTSLGEFINEICVGEDANELVGNFIGLDGWRDKAITMFIRDNIVDTDDGLKEVVGGMGKLTDGLFKEVSPNVRLKTVVKSIDNKEDKVIIGLHNEFGKYEEIHADYVLCTIPFSVLRNMSVRGISFGKQRAIREMKYAAATKTAIYCKERFWETKDGIYGGASLSDEITRWTYYPSDHVKTENNIDKNLRVKGFGGMAMHPHEVKGDTPSGKDGVMLASYVLGEDANRLAALDEEKRHEVVVDKVSLFHPELKEEGMIKDTASIAWSTHEWSAGAFAFLWPGQLEHLWADVLKPEGRLFFAGEHCSTDQAWIQGSLISSLRETQNILEYGVDQEEVNEKGELRASKA</sequence>
<dbReference type="EMBL" id="JABAIL010000003">
    <property type="protein sequence ID" value="NLR91896.1"/>
    <property type="molecule type" value="Genomic_DNA"/>
</dbReference>
<dbReference type="InterPro" id="IPR036188">
    <property type="entry name" value="FAD/NAD-bd_sf"/>
</dbReference>
<comment type="similarity">
    <text evidence="2">Belongs to the tryptophan 2-monooxygenase family.</text>
</comment>
<dbReference type="SUPFAM" id="SSF51905">
    <property type="entry name" value="FAD/NAD(P)-binding domain"/>
    <property type="match status" value="1"/>
</dbReference>
<dbReference type="PRINTS" id="PR00419">
    <property type="entry name" value="ADXRDTASE"/>
</dbReference>
<proteinExistence type="inferred from homology"/>
<dbReference type="Gene3D" id="1.10.405.10">
    <property type="entry name" value="Guanine Nucleotide Dissociation Inhibitor, domain 1"/>
    <property type="match status" value="1"/>
</dbReference>
<dbReference type="InterPro" id="IPR002937">
    <property type="entry name" value="Amino_oxidase"/>
</dbReference>
<dbReference type="EC" id="1.13.12.3" evidence="3"/>
<comment type="pathway">
    <text evidence="1">Plant hormone metabolism; auxin biosynthesis.</text>
</comment>
<dbReference type="Proteomes" id="UP000585050">
    <property type="component" value="Unassembled WGS sequence"/>
</dbReference>
<dbReference type="InterPro" id="IPR050281">
    <property type="entry name" value="Flavin_monoamine_oxidase"/>
</dbReference>
<dbReference type="GO" id="GO:0009063">
    <property type="term" value="P:amino acid catabolic process"/>
    <property type="evidence" value="ECO:0007669"/>
    <property type="project" value="TreeGrafter"/>
</dbReference>
<dbReference type="Pfam" id="PF01593">
    <property type="entry name" value="Amino_oxidase"/>
    <property type="match status" value="1"/>
</dbReference>
<dbReference type="SUPFAM" id="SSF54373">
    <property type="entry name" value="FAD-linked reductases, C-terminal domain"/>
    <property type="match status" value="1"/>
</dbReference>
<organism evidence="8 9">
    <name type="scientific">Flammeovirga agarivorans</name>
    <dbReference type="NCBI Taxonomy" id="2726742"/>
    <lineage>
        <taxon>Bacteria</taxon>
        <taxon>Pseudomonadati</taxon>
        <taxon>Bacteroidota</taxon>
        <taxon>Cytophagia</taxon>
        <taxon>Cytophagales</taxon>
        <taxon>Flammeovirgaceae</taxon>
        <taxon>Flammeovirga</taxon>
    </lineage>
</organism>